<evidence type="ECO:0000313" key="1">
    <source>
        <dbReference type="EMBL" id="GBN24269.1"/>
    </source>
</evidence>
<dbReference type="Proteomes" id="UP000499080">
    <property type="component" value="Unassembled WGS sequence"/>
</dbReference>
<gene>
    <name evidence="1" type="ORF">AVEN_123461_1</name>
</gene>
<accession>A0A4Y2MCC3</accession>
<dbReference type="AlphaFoldDB" id="A0A4Y2MCC3"/>
<comment type="caution">
    <text evidence="1">The sequence shown here is derived from an EMBL/GenBank/DDBJ whole genome shotgun (WGS) entry which is preliminary data.</text>
</comment>
<protein>
    <submittedName>
        <fullName evidence="1">Uncharacterized protein</fullName>
    </submittedName>
</protein>
<dbReference type="OrthoDB" id="10385645at2759"/>
<organism evidence="1 2">
    <name type="scientific">Araneus ventricosus</name>
    <name type="common">Orbweaver spider</name>
    <name type="synonym">Epeira ventricosa</name>
    <dbReference type="NCBI Taxonomy" id="182803"/>
    <lineage>
        <taxon>Eukaryota</taxon>
        <taxon>Metazoa</taxon>
        <taxon>Ecdysozoa</taxon>
        <taxon>Arthropoda</taxon>
        <taxon>Chelicerata</taxon>
        <taxon>Arachnida</taxon>
        <taxon>Araneae</taxon>
        <taxon>Araneomorphae</taxon>
        <taxon>Entelegynae</taxon>
        <taxon>Araneoidea</taxon>
        <taxon>Araneidae</taxon>
        <taxon>Araneus</taxon>
    </lineage>
</organism>
<reference evidence="1 2" key="1">
    <citation type="journal article" date="2019" name="Sci. Rep.">
        <title>Orb-weaving spider Araneus ventricosus genome elucidates the spidroin gene catalogue.</title>
        <authorList>
            <person name="Kono N."/>
            <person name="Nakamura H."/>
            <person name="Ohtoshi R."/>
            <person name="Moran D.A.P."/>
            <person name="Shinohara A."/>
            <person name="Yoshida Y."/>
            <person name="Fujiwara M."/>
            <person name="Mori M."/>
            <person name="Tomita M."/>
            <person name="Arakawa K."/>
        </authorList>
    </citation>
    <scope>NUCLEOTIDE SEQUENCE [LARGE SCALE GENOMIC DNA]</scope>
</reference>
<name>A0A4Y2MCC3_ARAVE</name>
<dbReference type="EMBL" id="BGPR01007096">
    <property type="protein sequence ID" value="GBN24269.1"/>
    <property type="molecule type" value="Genomic_DNA"/>
</dbReference>
<evidence type="ECO:0000313" key="2">
    <source>
        <dbReference type="Proteomes" id="UP000499080"/>
    </source>
</evidence>
<keyword evidence="2" id="KW-1185">Reference proteome</keyword>
<proteinExistence type="predicted"/>
<sequence>MIFEWRILEKIRGREAVSLAQSGAKEEEWRRMMARGDLLRHLMENSPPSDSNGRTMLGLLRIMEYLIFSSFQWSYSLLEMASAFWLFLFEKCFVWLSVPSDIFRGKAQNFLGISFYDDSKSLKDYPRQHLRAINSPFFLFFCPRFQTEG</sequence>